<dbReference type="InterPro" id="IPR011444">
    <property type="entry name" value="DUF1549"/>
</dbReference>
<keyword evidence="5" id="KW-0732">Signal</keyword>
<dbReference type="InterPro" id="IPR022655">
    <property type="entry name" value="DUF1553"/>
</dbReference>
<dbReference type="PANTHER" id="PTHR35889">
    <property type="entry name" value="CYCLOINULO-OLIGOSACCHARIDE FRUCTANOTRANSFERASE-RELATED"/>
    <property type="match status" value="1"/>
</dbReference>
<feature type="signal peptide" evidence="5">
    <location>
        <begin position="1"/>
        <end position="24"/>
    </location>
</feature>
<dbReference type="Pfam" id="PF07587">
    <property type="entry name" value="PSD1"/>
    <property type="match status" value="1"/>
</dbReference>
<feature type="chain" id="PRO_5021766435" evidence="5">
    <location>
        <begin position="25"/>
        <end position="844"/>
    </location>
</feature>
<keyword evidence="2 4" id="KW-0479">Metal-binding</keyword>
<dbReference type="InterPro" id="IPR009056">
    <property type="entry name" value="Cyt_c-like_dom"/>
</dbReference>
<dbReference type="AlphaFoldDB" id="A0A517XT49"/>
<evidence type="ECO:0000256" key="3">
    <source>
        <dbReference type="ARBA" id="ARBA00023004"/>
    </source>
</evidence>
<dbReference type="OrthoDB" id="127107at2"/>
<dbReference type="GO" id="GO:0020037">
    <property type="term" value="F:heme binding"/>
    <property type="evidence" value="ECO:0007669"/>
    <property type="project" value="InterPro"/>
</dbReference>
<organism evidence="7 8">
    <name type="scientific">Urbifossiella limnaea</name>
    <dbReference type="NCBI Taxonomy" id="2528023"/>
    <lineage>
        <taxon>Bacteria</taxon>
        <taxon>Pseudomonadati</taxon>
        <taxon>Planctomycetota</taxon>
        <taxon>Planctomycetia</taxon>
        <taxon>Gemmatales</taxon>
        <taxon>Gemmataceae</taxon>
        <taxon>Urbifossiella</taxon>
    </lineage>
</organism>
<dbReference type="RefSeq" id="WP_145238715.1">
    <property type="nucleotide sequence ID" value="NZ_CP036273.1"/>
</dbReference>
<dbReference type="KEGG" id="uli:ETAA1_26630"/>
<dbReference type="EMBL" id="CP036273">
    <property type="protein sequence ID" value="QDU20706.1"/>
    <property type="molecule type" value="Genomic_DNA"/>
</dbReference>
<dbReference type="PROSITE" id="PS51007">
    <property type="entry name" value="CYTC"/>
    <property type="match status" value="1"/>
</dbReference>
<evidence type="ECO:0000256" key="5">
    <source>
        <dbReference type="SAM" id="SignalP"/>
    </source>
</evidence>
<dbReference type="PANTHER" id="PTHR35889:SF3">
    <property type="entry name" value="F-BOX DOMAIN-CONTAINING PROTEIN"/>
    <property type="match status" value="1"/>
</dbReference>
<evidence type="ECO:0000313" key="7">
    <source>
        <dbReference type="EMBL" id="QDU20706.1"/>
    </source>
</evidence>
<evidence type="ECO:0000256" key="4">
    <source>
        <dbReference type="PROSITE-ProRule" id="PRU00433"/>
    </source>
</evidence>
<dbReference type="GO" id="GO:0046872">
    <property type="term" value="F:metal ion binding"/>
    <property type="evidence" value="ECO:0007669"/>
    <property type="project" value="UniProtKB-KW"/>
</dbReference>
<feature type="domain" description="Cytochrome c" evidence="6">
    <location>
        <begin position="26"/>
        <end position="132"/>
    </location>
</feature>
<dbReference type="Proteomes" id="UP000319576">
    <property type="component" value="Chromosome"/>
</dbReference>
<sequence length="844" mass="93085" precursor="true">MFRTRLTAAVALGAVAAGLTVRHAGGQPAAAPKAFAQADVDFYEKEVRPILAANCLKCHGADEKIKGGLSLATRESVLEGGDTGPAVDLKTHAASLLLKAVDYKDESMRMPPKGKLPDKDIAVLRKWVGAGLPYPADKLTAKGGAKHKEKGGVVTEEAKRYWAFQPVKRPAVPAVKNPAWVQTPIDAFVLAKLDEKNLRPVRPADRAAIVRRAYYDLWGLPPTPEQVDAFVKDPAADAWPKLIDALLASPHYGEKWGRHWLDVVRYAETNGYERDGPKPYAWRYRDYVIRAFNADKPFDVFVKEQLAGDELPGYNPEAVIATGFYRLGIWDDEPADPKQALYDGYDDLVTVTGQGFLGITLNCNRCHDHKADPFPHADYYRFLSFFRDIRPFSDTRGVSSSTNMTDITPPERRKVYEAELLERQAKVADLTTKMRAVEDAAIKKMPAEDQRASEGPDRPQVVAKVPGYLSAREKADYVALKKDRTELEKRPRPLGQEFALSVNNCDPRPPAVFVLPRGNPHAKGAEVQPGFPQVLGVPDPTIPAPPAGVKTSGRRTVLANWIASKDNPLTARVMVNRVWQGHFGRGIVPSSNDFGKLGEAPTHPELLDWLAADFVDGGWTLKRLHKLIMTSAVYQLASAGDDTNLRADPANTRLWRFPMRRLTAEEVRDSVLAVSGSLNPKMFGASVYPKIPREVLAGQSVPGQGWPETKGDEANRRTVYVGVKRSLQVPILATHDQADTDNSCPVRYTTTVPTQALGLLNGEFTNEQAVTFAVRLQRESPGDVPAQVTRAVRLTTGRTPPPAEVAKDVAFVNDQRSRHGLDERTALARYCLLLLNTNEFVYLD</sequence>
<accession>A0A517XT49</accession>
<keyword evidence="1 4" id="KW-0349">Heme</keyword>
<dbReference type="InterPro" id="IPR011429">
    <property type="entry name" value="Cyt_c_Planctomycete-type"/>
</dbReference>
<gene>
    <name evidence="7" type="ORF">ETAA1_26630</name>
</gene>
<evidence type="ECO:0000259" key="6">
    <source>
        <dbReference type="PROSITE" id="PS51007"/>
    </source>
</evidence>
<evidence type="ECO:0000256" key="2">
    <source>
        <dbReference type="ARBA" id="ARBA00022723"/>
    </source>
</evidence>
<dbReference type="GO" id="GO:0009055">
    <property type="term" value="F:electron transfer activity"/>
    <property type="evidence" value="ECO:0007669"/>
    <property type="project" value="InterPro"/>
</dbReference>
<proteinExistence type="predicted"/>
<dbReference type="Pfam" id="PF07635">
    <property type="entry name" value="PSCyt1"/>
    <property type="match status" value="1"/>
</dbReference>
<evidence type="ECO:0000313" key="8">
    <source>
        <dbReference type="Proteomes" id="UP000319576"/>
    </source>
</evidence>
<name>A0A517XT49_9BACT</name>
<protein>
    <submittedName>
        <fullName evidence="7">Planctomycete cytochrome C</fullName>
    </submittedName>
</protein>
<reference evidence="7 8" key="1">
    <citation type="submission" date="2019-02" db="EMBL/GenBank/DDBJ databases">
        <title>Deep-cultivation of Planctomycetes and their phenomic and genomic characterization uncovers novel biology.</title>
        <authorList>
            <person name="Wiegand S."/>
            <person name="Jogler M."/>
            <person name="Boedeker C."/>
            <person name="Pinto D."/>
            <person name="Vollmers J."/>
            <person name="Rivas-Marin E."/>
            <person name="Kohn T."/>
            <person name="Peeters S.H."/>
            <person name="Heuer A."/>
            <person name="Rast P."/>
            <person name="Oberbeckmann S."/>
            <person name="Bunk B."/>
            <person name="Jeske O."/>
            <person name="Meyerdierks A."/>
            <person name="Storesund J.E."/>
            <person name="Kallscheuer N."/>
            <person name="Luecker S."/>
            <person name="Lage O.M."/>
            <person name="Pohl T."/>
            <person name="Merkel B.J."/>
            <person name="Hornburger P."/>
            <person name="Mueller R.-W."/>
            <person name="Bruemmer F."/>
            <person name="Labrenz M."/>
            <person name="Spormann A.M."/>
            <person name="Op den Camp H."/>
            <person name="Overmann J."/>
            <person name="Amann R."/>
            <person name="Jetten M.S.M."/>
            <person name="Mascher T."/>
            <person name="Medema M.H."/>
            <person name="Devos D.P."/>
            <person name="Kaster A.-K."/>
            <person name="Ovreas L."/>
            <person name="Rohde M."/>
            <person name="Galperin M.Y."/>
            <person name="Jogler C."/>
        </authorList>
    </citation>
    <scope>NUCLEOTIDE SEQUENCE [LARGE SCALE GENOMIC DNA]</scope>
    <source>
        <strain evidence="7 8">ETA_A1</strain>
    </source>
</reference>
<evidence type="ECO:0000256" key="1">
    <source>
        <dbReference type="ARBA" id="ARBA00022617"/>
    </source>
</evidence>
<keyword evidence="8" id="KW-1185">Reference proteome</keyword>
<dbReference type="SUPFAM" id="SSF46626">
    <property type="entry name" value="Cytochrome c"/>
    <property type="match status" value="1"/>
</dbReference>
<dbReference type="Pfam" id="PF07583">
    <property type="entry name" value="PSCyt2"/>
    <property type="match status" value="1"/>
</dbReference>
<dbReference type="InterPro" id="IPR036909">
    <property type="entry name" value="Cyt_c-like_dom_sf"/>
</dbReference>
<keyword evidence="3 4" id="KW-0408">Iron</keyword>